<gene>
    <name evidence="2" type="ORF">L5515_005256</name>
</gene>
<dbReference type="CDD" id="cd18316">
    <property type="entry name" value="BTB_POZ_KCTD-like"/>
    <property type="match status" value="1"/>
</dbReference>
<dbReference type="InterPro" id="IPR003131">
    <property type="entry name" value="T1-type_BTB"/>
</dbReference>
<keyword evidence="3" id="KW-1185">Reference proteome</keyword>
<dbReference type="GO" id="GO:0051260">
    <property type="term" value="P:protein homooligomerization"/>
    <property type="evidence" value="ECO:0007669"/>
    <property type="project" value="InterPro"/>
</dbReference>
<evidence type="ECO:0000313" key="2">
    <source>
        <dbReference type="EMBL" id="UMM25420.1"/>
    </source>
</evidence>
<dbReference type="InterPro" id="IPR045068">
    <property type="entry name" value="BACURD1-3"/>
</dbReference>
<evidence type="ECO:0000259" key="1">
    <source>
        <dbReference type="PROSITE" id="PS50097"/>
    </source>
</evidence>
<proteinExistence type="predicted"/>
<dbReference type="InterPro" id="IPR011333">
    <property type="entry name" value="SKP1/BTB/POZ_sf"/>
</dbReference>
<dbReference type="Proteomes" id="UP000829354">
    <property type="component" value="Chromosome III"/>
</dbReference>
<reference evidence="2 3" key="1">
    <citation type="submission" date="2022-04" db="EMBL/GenBank/DDBJ databases">
        <title>Chromosome-level reference genomes for two strains of Caenorhabditis briggsae: an improved platform for comparative genomics.</title>
        <authorList>
            <person name="Stevens L."/>
            <person name="Andersen E."/>
        </authorList>
    </citation>
    <scope>NUCLEOTIDE SEQUENCE [LARGE SCALE GENOMIC DNA]</scope>
    <source>
        <strain evidence="2">VX34</strain>
        <tissue evidence="2">Whole-organism</tissue>
    </source>
</reference>
<evidence type="ECO:0000313" key="3">
    <source>
        <dbReference type="Proteomes" id="UP000829354"/>
    </source>
</evidence>
<dbReference type="AlphaFoldDB" id="A0AAE9EMN8"/>
<dbReference type="InterPro" id="IPR000210">
    <property type="entry name" value="BTB/POZ_dom"/>
</dbReference>
<dbReference type="Gene3D" id="3.30.710.10">
    <property type="entry name" value="Potassium Channel Kv1.1, Chain A"/>
    <property type="match status" value="2"/>
</dbReference>
<dbReference type="PANTHER" id="PTHR11145:SF19">
    <property type="entry name" value="BTB DOMAIN-CONTAINING PROTEIN-RELATED"/>
    <property type="match status" value="1"/>
</dbReference>
<dbReference type="PROSITE" id="PS50097">
    <property type="entry name" value="BTB"/>
    <property type="match status" value="2"/>
</dbReference>
<name>A0AAE9EMN8_CAEBR</name>
<protein>
    <recommendedName>
        <fullName evidence="1">BTB domain-containing protein</fullName>
    </recommendedName>
</protein>
<dbReference type="SMART" id="SM00225">
    <property type="entry name" value="BTB"/>
    <property type="match status" value="2"/>
</dbReference>
<dbReference type="Pfam" id="PF02214">
    <property type="entry name" value="BTB_2"/>
    <property type="match status" value="2"/>
</dbReference>
<dbReference type="PANTHER" id="PTHR11145">
    <property type="entry name" value="BTB/POZ DOMAIN-CONTAINING ADAPTER FOR CUL3-MEDIATED RHOA DEGRADATION PROTEIN FAMILY MEMBER"/>
    <property type="match status" value="1"/>
</dbReference>
<sequence>MSETPEITCFSLYEEINAEQNVAAVTTQISTHYLFNWSITAIPIEGGDFELYLNSECTDSDAPGNLKNQLEGKFNISVANVLPNVSGELEVGSTRIYEKVPREVLTNKTTNIFLYLFVEKSMGQKVPLKKDHPMKLSIGGKKFEVSKTTIEKCFSRLKRDFELSSETPMSSGSSPFFYERDPKHFQLILNFMRDGNVILPQNSIELKEILEEAKFYILQELVKLCEETLERKAHEIPFGLVNLNVGGTVFQTTKATLTRFDGMFKTMLDNGITVKINEIDTLFIDRSPKHFDLILNFMRDGNVEFPENSREIREIRREAQYYLLGGLVEACEQFLVAVDVSDF</sequence>
<accession>A0AAE9EMN8</accession>
<organism evidence="2 3">
    <name type="scientific">Caenorhabditis briggsae</name>
    <dbReference type="NCBI Taxonomy" id="6238"/>
    <lineage>
        <taxon>Eukaryota</taxon>
        <taxon>Metazoa</taxon>
        <taxon>Ecdysozoa</taxon>
        <taxon>Nematoda</taxon>
        <taxon>Chromadorea</taxon>
        <taxon>Rhabditida</taxon>
        <taxon>Rhabditina</taxon>
        <taxon>Rhabditomorpha</taxon>
        <taxon>Rhabditoidea</taxon>
        <taxon>Rhabditidae</taxon>
        <taxon>Peloderinae</taxon>
        <taxon>Caenorhabditis</taxon>
    </lineage>
</organism>
<feature type="domain" description="BTB" evidence="1">
    <location>
        <begin position="239"/>
        <end position="307"/>
    </location>
</feature>
<feature type="domain" description="BTB" evidence="1">
    <location>
        <begin position="132"/>
        <end position="201"/>
    </location>
</feature>
<dbReference type="EMBL" id="CP092622">
    <property type="protein sequence ID" value="UMM25420.1"/>
    <property type="molecule type" value="Genomic_DNA"/>
</dbReference>
<dbReference type="SUPFAM" id="SSF54695">
    <property type="entry name" value="POZ domain"/>
    <property type="match status" value="2"/>
</dbReference>